<accession>A0A0B6YG06</accession>
<dbReference type="AlphaFoldDB" id="A0A0B6YG06"/>
<evidence type="ECO:0000313" key="2">
    <source>
        <dbReference type="EMBL" id="CEK55099.1"/>
    </source>
</evidence>
<feature type="non-terminal residue" evidence="2">
    <location>
        <position position="94"/>
    </location>
</feature>
<name>A0A0B6YG06_9EUPU</name>
<feature type="compositionally biased region" description="Basic and acidic residues" evidence="1">
    <location>
        <begin position="53"/>
        <end position="80"/>
    </location>
</feature>
<feature type="region of interest" description="Disordered" evidence="1">
    <location>
        <begin position="1"/>
        <end position="94"/>
    </location>
</feature>
<evidence type="ECO:0000256" key="1">
    <source>
        <dbReference type="SAM" id="MobiDB-lite"/>
    </source>
</evidence>
<organism evidence="2">
    <name type="scientific">Arion vulgaris</name>
    <dbReference type="NCBI Taxonomy" id="1028688"/>
    <lineage>
        <taxon>Eukaryota</taxon>
        <taxon>Metazoa</taxon>
        <taxon>Spiralia</taxon>
        <taxon>Lophotrochozoa</taxon>
        <taxon>Mollusca</taxon>
        <taxon>Gastropoda</taxon>
        <taxon>Heterobranchia</taxon>
        <taxon>Euthyneura</taxon>
        <taxon>Panpulmonata</taxon>
        <taxon>Eupulmonata</taxon>
        <taxon>Stylommatophora</taxon>
        <taxon>Helicina</taxon>
        <taxon>Arionoidea</taxon>
        <taxon>Arionidae</taxon>
        <taxon>Arion</taxon>
    </lineage>
</organism>
<proteinExistence type="predicted"/>
<feature type="non-terminal residue" evidence="2">
    <location>
        <position position="1"/>
    </location>
</feature>
<feature type="compositionally biased region" description="Basic and acidic residues" evidence="1">
    <location>
        <begin position="1"/>
        <end position="28"/>
    </location>
</feature>
<gene>
    <name evidence="2" type="primary">ORF24369</name>
</gene>
<reference evidence="2" key="1">
    <citation type="submission" date="2014-12" db="EMBL/GenBank/DDBJ databases">
        <title>Insight into the proteome of Arion vulgaris.</title>
        <authorList>
            <person name="Aradska J."/>
            <person name="Bulat T."/>
            <person name="Smidak R."/>
            <person name="Sarate P."/>
            <person name="Gangsoo J."/>
            <person name="Sialana F."/>
            <person name="Bilban M."/>
            <person name="Lubec G."/>
        </authorList>
    </citation>
    <scope>NUCLEOTIDE SEQUENCE</scope>
    <source>
        <tissue evidence="2">Skin</tissue>
    </source>
</reference>
<dbReference type="EMBL" id="HACG01008234">
    <property type="protein sequence ID" value="CEK55099.1"/>
    <property type="molecule type" value="Transcribed_RNA"/>
</dbReference>
<sequence>HKDSKKKKIAEYIERDATVNKRQREYRSSRKKRKKDRASTEKIPRVTNRKALKRDSNIKDKLQRSEWKTLRHDSKTDPQHNNKRTPKHDSKLEN</sequence>
<protein>
    <submittedName>
        <fullName evidence="2">Uncharacterized protein</fullName>
    </submittedName>
</protein>